<dbReference type="SUPFAM" id="SSF50969">
    <property type="entry name" value="YVTN repeat-like/Quinoprotein amine dehydrogenase"/>
    <property type="match status" value="1"/>
</dbReference>
<reference evidence="2 3" key="1">
    <citation type="submission" date="2019-11" db="EMBL/GenBank/DDBJ databases">
        <authorList>
            <person name="Li X.-J."/>
            <person name="Feng X.-M."/>
        </authorList>
    </citation>
    <scope>NUCLEOTIDE SEQUENCE [LARGE SCALE GENOMIC DNA]</scope>
    <source>
        <strain evidence="2 3">XMNu-373</strain>
    </source>
</reference>
<feature type="region of interest" description="Disordered" evidence="1">
    <location>
        <begin position="30"/>
        <end position="52"/>
    </location>
</feature>
<comment type="caution">
    <text evidence="2">The sequence shown here is derived from an EMBL/GenBank/DDBJ whole genome shotgun (WGS) entry which is preliminary data.</text>
</comment>
<keyword evidence="3" id="KW-1185">Reference proteome</keyword>
<dbReference type="Gene3D" id="2.130.10.10">
    <property type="entry name" value="YVTN repeat-like/Quinoprotein amine dehydrogenase"/>
    <property type="match status" value="2"/>
</dbReference>
<evidence type="ECO:0000313" key="3">
    <source>
        <dbReference type="Proteomes" id="UP000460435"/>
    </source>
</evidence>
<evidence type="ECO:0000256" key="1">
    <source>
        <dbReference type="SAM" id="MobiDB-lite"/>
    </source>
</evidence>
<evidence type="ECO:0000313" key="2">
    <source>
        <dbReference type="EMBL" id="NDL60814.1"/>
    </source>
</evidence>
<dbReference type="AlphaFoldDB" id="A0A7K3MBX8"/>
<dbReference type="InterPro" id="IPR047697">
    <property type="entry name" value="AztD-like"/>
</dbReference>
<sequence length="414" mass="44086">MVISDSRLRRWAVPMGVLTGMLLAGCAGTDDSSTTAADTDEHPEESSNLVEAPTPRLVATYDGGVLVLDAETLDVVDDIALDGFNRLNPAGDGRHVLISTAAAFRALDTGVWTEQDGEQRHYAEEPALTDIEFDTERPGHVVSHAGKTVLFSDGTGQIEIFETYALDGTKPDTEIVMAEDPHHGVAVELENGGLLVTLGTEESRTGVKVLDAERDEITRNEDCPGVHGEAMAADEAIVIGCQDGVLVYHDGTITKIDSPDEYGRIGNQAGSEESSVVLGDYKVDPDADLERPERISLIDTTTNTLELVDLDASYTFRSLARGPAGEALILGTDGAIHVVDPDSAEVVSTIPVIGEWEEPMDWQQPRPTIFVQGDIAYVTDPSTDELHAVDLSAGTIVNSAELPATPNELTGVSG</sequence>
<dbReference type="Proteomes" id="UP000460435">
    <property type="component" value="Unassembled WGS sequence"/>
</dbReference>
<gene>
    <name evidence="2" type="ORF">F7O44_27430</name>
</gene>
<dbReference type="NCBIfam" id="NF038015">
    <property type="entry name" value="AztD"/>
    <property type="match status" value="1"/>
</dbReference>
<accession>A0A7K3MBX8</accession>
<evidence type="ECO:0008006" key="4">
    <source>
        <dbReference type="Google" id="ProtNLM"/>
    </source>
</evidence>
<dbReference type="RefSeq" id="WP_162453517.1">
    <property type="nucleotide sequence ID" value="NZ_WLZY01000014.1"/>
</dbReference>
<dbReference type="InterPro" id="IPR011044">
    <property type="entry name" value="Quino_amine_DH_bsu"/>
</dbReference>
<name>A0A7K3MBX8_9ACTN</name>
<organism evidence="2 3">
    <name type="scientific">Phytoactinopolyspora mesophila</name>
    <dbReference type="NCBI Taxonomy" id="2650750"/>
    <lineage>
        <taxon>Bacteria</taxon>
        <taxon>Bacillati</taxon>
        <taxon>Actinomycetota</taxon>
        <taxon>Actinomycetes</taxon>
        <taxon>Jiangellales</taxon>
        <taxon>Jiangellaceae</taxon>
        <taxon>Phytoactinopolyspora</taxon>
    </lineage>
</organism>
<dbReference type="PROSITE" id="PS51257">
    <property type="entry name" value="PROKAR_LIPOPROTEIN"/>
    <property type="match status" value="1"/>
</dbReference>
<dbReference type="EMBL" id="WLZY01000014">
    <property type="protein sequence ID" value="NDL60814.1"/>
    <property type="molecule type" value="Genomic_DNA"/>
</dbReference>
<protein>
    <recommendedName>
        <fullName evidence="4">PQQ-binding-like beta-propeller repeat protein</fullName>
    </recommendedName>
</protein>
<proteinExistence type="predicted"/>
<dbReference type="InterPro" id="IPR015943">
    <property type="entry name" value="WD40/YVTN_repeat-like_dom_sf"/>
</dbReference>